<name>A0AAD9NJV0_RIDPI</name>
<keyword evidence="6" id="KW-0325">Glycoprotein</keyword>
<dbReference type="InterPro" id="IPR023561">
    <property type="entry name" value="Carbonic_anhydrase_a-class"/>
</dbReference>
<sequence length="80" mass="8913">MDGNAACGLKKQSPIDIVTKDVKYNDHLKEFVMSGYDEVQGTLFLHNNGHSVQVDTNDANWTVSGGSLADTYKLLQFHFH</sequence>
<dbReference type="Pfam" id="PF00194">
    <property type="entry name" value="Carb_anhydrase"/>
    <property type="match status" value="1"/>
</dbReference>
<dbReference type="PANTHER" id="PTHR18952:SF95">
    <property type="entry name" value="CARBONIC ANHYDRASE 4"/>
    <property type="match status" value="1"/>
</dbReference>
<evidence type="ECO:0000256" key="6">
    <source>
        <dbReference type="ARBA" id="ARBA00022622"/>
    </source>
</evidence>
<gene>
    <name evidence="13" type="ORF">NP493_943g00056</name>
</gene>
<comment type="caution">
    <text evidence="13">The sequence shown here is derived from an EMBL/GenBank/DDBJ whole genome shotgun (WGS) entry which is preliminary data.</text>
</comment>
<dbReference type="Proteomes" id="UP001209878">
    <property type="component" value="Unassembled WGS sequence"/>
</dbReference>
<reference evidence="13" key="1">
    <citation type="journal article" date="2023" name="Mol. Biol. Evol.">
        <title>Third-Generation Sequencing Reveals the Adaptive Role of the Epigenome in Three Deep-Sea Polychaetes.</title>
        <authorList>
            <person name="Perez M."/>
            <person name="Aroh O."/>
            <person name="Sun Y."/>
            <person name="Lan Y."/>
            <person name="Juniper S.K."/>
            <person name="Young C.R."/>
            <person name="Angers B."/>
            <person name="Qian P.Y."/>
        </authorList>
    </citation>
    <scope>NUCLEOTIDE SEQUENCE</scope>
    <source>
        <strain evidence="13">R07B-5</strain>
    </source>
</reference>
<keyword evidence="6" id="KW-0336">GPI-anchor</keyword>
<dbReference type="AlphaFoldDB" id="A0AAD9NJV0"/>
<dbReference type="GO" id="GO:0005886">
    <property type="term" value="C:plasma membrane"/>
    <property type="evidence" value="ECO:0007669"/>
    <property type="project" value="UniProtKB-SubCell"/>
</dbReference>
<dbReference type="GO" id="GO:0098552">
    <property type="term" value="C:side of membrane"/>
    <property type="evidence" value="ECO:0007669"/>
    <property type="project" value="UniProtKB-KW"/>
</dbReference>
<organism evidence="13 14">
    <name type="scientific">Ridgeia piscesae</name>
    <name type="common">Tubeworm</name>
    <dbReference type="NCBI Taxonomy" id="27915"/>
    <lineage>
        <taxon>Eukaryota</taxon>
        <taxon>Metazoa</taxon>
        <taxon>Spiralia</taxon>
        <taxon>Lophotrochozoa</taxon>
        <taxon>Annelida</taxon>
        <taxon>Polychaeta</taxon>
        <taxon>Sedentaria</taxon>
        <taxon>Canalipalpata</taxon>
        <taxon>Sabellida</taxon>
        <taxon>Siboglinidae</taxon>
        <taxon>Ridgeia</taxon>
    </lineage>
</organism>
<comment type="similarity">
    <text evidence="2">Belongs to the alpha-carbonic anhydrase family.</text>
</comment>
<protein>
    <recommendedName>
        <fullName evidence="4">Carbonic anhydrase 4</fullName>
    </recommendedName>
    <alternativeName>
        <fullName evidence="9">Carbonate dehydratase IV</fullName>
    </alternativeName>
    <alternativeName>
        <fullName evidence="8">Carbonic anhydrase IV</fullName>
    </alternativeName>
</protein>
<evidence type="ECO:0000256" key="2">
    <source>
        <dbReference type="ARBA" id="ARBA00010718"/>
    </source>
</evidence>
<comment type="subunit">
    <text evidence="3">Interacts with SLC4A4.</text>
</comment>
<dbReference type="PROSITE" id="PS51144">
    <property type="entry name" value="ALPHA_CA_2"/>
    <property type="match status" value="1"/>
</dbReference>
<dbReference type="InterPro" id="IPR001148">
    <property type="entry name" value="CA_dom"/>
</dbReference>
<comment type="function">
    <text evidence="10">Catalyzes the reversible hydration of carbon dioxide into bicarbonate and protons and thus is essential to maintaining intracellular and extracellular pH. May stimulate the sodium/bicarbonate transporter activity of SLC4A4 that acts in pH homeostasis. It is essential for acid overload removal from the retina and retina epithelium, and acid release in the choriocapillaris in the choroid.</text>
</comment>
<comment type="catalytic activity">
    <reaction evidence="11">
        <text>hydrogencarbonate + H(+) = CO2 + H2O</text>
        <dbReference type="Rhea" id="RHEA:10748"/>
        <dbReference type="ChEBI" id="CHEBI:15377"/>
        <dbReference type="ChEBI" id="CHEBI:15378"/>
        <dbReference type="ChEBI" id="CHEBI:16526"/>
        <dbReference type="ChEBI" id="CHEBI:17544"/>
        <dbReference type="EC" id="4.2.1.1"/>
    </reaction>
    <physiologicalReaction direction="left-to-right" evidence="11">
        <dbReference type="Rhea" id="RHEA:10749"/>
    </physiologicalReaction>
    <physiologicalReaction direction="right-to-left" evidence="11">
        <dbReference type="Rhea" id="RHEA:10750"/>
    </physiologicalReaction>
</comment>
<dbReference type="PANTHER" id="PTHR18952">
    <property type="entry name" value="CARBONIC ANHYDRASE"/>
    <property type="match status" value="1"/>
</dbReference>
<evidence type="ECO:0000256" key="1">
    <source>
        <dbReference type="ARBA" id="ARBA00004609"/>
    </source>
</evidence>
<evidence type="ECO:0000256" key="11">
    <source>
        <dbReference type="ARBA" id="ARBA00049061"/>
    </source>
</evidence>
<accession>A0AAD9NJV0</accession>
<evidence type="ECO:0000256" key="4">
    <source>
        <dbReference type="ARBA" id="ARBA00014205"/>
    </source>
</evidence>
<evidence type="ECO:0000256" key="9">
    <source>
        <dbReference type="ARBA" id="ARBA00032355"/>
    </source>
</evidence>
<evidence type="ECO:0000313" key="14">
    <source>
        <dbReference type="Proteomes" id="UP001209878"/>
    </source>
</evidence>
<proteinExistence type="inferred from homology"/>
<evidence type="ECO:0000256" key="5">
    <source>
        <dbReference type="ARBA" id="ARBA00022475"/>
    </source>
</evidence>
<keyword evidence="6" id="KW-0472">Membrane</keyword>
<feature type="domain" description="Alpha-carbonic anhydrase" evidence="12">
    <location>
        <begin position="1"/>
        <end position="80"/>
    </location>
</feature>
<dbReference type="SUPFAM" id="SSF51069">
    <property type="entry name" value="Carbonic anhydrase"/>
    <property type="match status" value="1"/>
</dbReference>
<evidence type="ECO:0000259" key="12">
    <source>
        <dbReference type="PROSITE" id="PS51144"/>
    </source>
</evidence>
<keyword evidence="7" id="KW-0449">Lipoprotein</keyword>
<evidence type="ECO:0000256" key="8">
    <source>
        <dbReference type="ARBA" id="ARBA00032271"/>
    </source>
</evidence>
<dbReference type="EMBL" id="JAODUO010000941">
    <property type="protein sequence ID" value="KAK2172675.1"/>
    <property type="molecule type" value="Genomic_DNA"/>
</dbReference>
<evidence type="ECO:0000256" key="7">
    <source>
        <dbReference type="ARBA" id="ARBA00023288"/>
    </source>
</evidence>
<evidence type="ECO:0000256" key="10">
    <source>
        <dbReference type="ARBA" id="ARBA00045603"/>
    </source>
</evidence>
<comment type="subcellular location">
    <subcellularLocation>
        <location evidence="1">Cell membrane</location>
        <topology evidence="1">Lipid-anchor</topology>
        <topology evidence="1">GPI-anchor</topology>
    </subcellularLocation>
</comment>
<keyword evidence="5" id="KW-1003">Cell membrane</keyword>
<keyword evidence="14" id="KW-1185">Reference proteome</keyword>
<evidence type="ECO:0000256" key="3">
    <source>
        <dbReference type="ARBA" id="ARBA00011736"/>
    </source>
</evidence>
<dbReference type="GO" id="GO:0008270">
    <property type="term" value="F:zinc ion binding"/>
    <property type="evidence" value="ECO:0007669"/>
    <property type="project" value="InterPro"/>
</dbReference>
<dbReference type="InterPro" id="IPR036398">
    <property type="entry name" value="CA_dom_sf"/>
</dbReference>
<evidence type="ECO:0000313" key="13">
    <source>
        <dbReference type="EMBL" id="KAK2172675.1"/>
    </source>
</evidence>
<dbReference type="GO" id="GO:0004089">
    <property type="term" value="F:carbonate dehydratase activity"/>
    <property type="evidence" value="ECO:0007669"/>
    <property type="project" value="UniProtKB-EC"/>
</dbReference>
<dbReference type="Gene3D" id="3.10.200.10">
    <property type="entry name" value="Alpha carbonic anhydrase"/>
    <property type="match status" value="1"/>
</dbReference>